<keyword evidence="1" id="KW-0677">Repeat</keyword>
<dbReference type="Pfam" id="PF01436">
    <property type="entry name" value="NHL"/>
    <property type="match status" value="1"/>
</dbReference>
<evidence type="ECO:0000256" key="2">
    <source>
        <dbReference type="PROSITE-ProRule" id="PRU00504"/>
    </source>
</evidence>
<dbReference type="InterPro" id="IPR001258">
    <property type="entry name" value="NHL_repeat"/>
</dbReference>
<proteinExistence type="predicted"/>
<comment type="caution">
    <text evidence="3">The sequence shown here is derived from an EMBL/GenBank/DDBJ whole genome shotgun (WGS) entry which is preliminary data.</text>
</comment>
<dbReference type="InterPro" id="IPR011042">
    <property type="entry name" value="6-blade_b-propeller_TolB-like"/>
</dbReference>
<evidence type="ECO:0000313" key="5">
    <source>
        <dbReference type="Proteomes" id="UP000663891"/>
    </source>
</evidence>
<dbReference type="EMBL" id="CAJNON010000013">
    <property type="protein sequence ID" value="CAF0777154.1"/>
    <property type="molecule type" value="Genomic_DNA"/>
</dbReference>
<dbReference type="OrthoDB" id="342730at2759"/>
<gene>
    <name evidence="4" type="ORF">OKA104_LOCUS26228</name>
    <name evidence="3" type="ORF">VCS650_LOCUS2716</name>
</gene>
<dbReference type="Proteomes" id="UP000663881">
    <property type="component" value="Unassembled WGS sequence"/>
</dbReference>
<evidence type="ECO:0000256" key="1">
    <source>
        <dbReference type="ARBA" id="ARBA00022737"/>
    </source>
</evidence>
<sequence length="152" mass="17309">MILKKMFIELSQMLKEIREENEFNEIGLNNFQLKLTQIPEEFLQPSNISIRQDLQEFIKKISVISSSKPIQTKKDKFQQLAITVASGNGQGNNGVNNRVIRWCEGDKEGEIVVGGNGKANQLNIPTGLSFDNEENLYVVDGNNHRIQKYEKI</sequence>
<evidence type="ECO:0000313" key="3">
    <source>
        <dbReference type="EMBL" id="CAF0777154.1"/>
    </source>
</evidence>
<name>A0A813R1Q9_9BILA</name>
<dbReference type="EMBL" id="CAJOAY010002279">
    <property type="protein sequence ID" value="CAF3938265.1"/>
    <property type="molecule type" value="Genomic_DNA"/>
</dbReference>
<reference evidence="3" key="1">
    <citation type="submission" date="2021-02" db="EMBL/GenBank/DDBJ databases">
        <authorList>
            <person name="Nowell W R."/>
        </authorList>
    </citation>
    <scope>NUCLEOTIDE SEQUENCE</scope>
</reference>
<evidence type="ECO:0000313" key="4">
    <source>
        <dbReference type="EMBL" id="CAF3938265.1"/>
    </source>
</evidence>
<dbReference type="Proteomes" id="UP000663891">
    <property type="component" value="Unassembled WGS sequence"/>
</dbReference>
<feature type="repeat" description="NHL" evidence="2">
    <location>
        <begin position="110"/>
        <end position="152"/>
    </location>
</feature>
<dbReference type="AlphaFoldDB" id="A0A813R1Q9"/>
<evidence type="ECO:0008006" key="6">
    <source>
        <dbReference type="Google" id="ProtNLM"/>
    </source>
</evidence>
<protein>
    <recommendedName>
        <fullName evidence="6">NHL repeat containing protein</fullName>
    </recommendedName>
</protein>
<dbReference type="PROSITE" id="PS51125">
    <property type="entry name" value="NHL"/>
    <property type="match status" value="1"/>
</dbReference>
<organism evidence="3 5">
    <name type="scientific">Adineta steineri</name>
    <dbReference type="NCBI Taxonomy" id="433720"/>
    <lineage>
        <taxon>Eukaryota</taxon>
        <taxon>Metazoa</taxon>
        <taxon>Spiralia</taxon>
        <taxon>Gnathifera</taxon>
        <taxon>Rotifera</taxon>
        <taxon>Eurotatoria</taxon>
        <taxon>Bdelloidea</taxon>
        <taxon>Adinetida</taxon>
        <taxon>Adinetidae</taxon>
        <taxon>Adineta</taxon>
    </lineage>
</organism>
<dbReference type="SUPFAM" id="SSF63829">
    <property type="entry name" value="Calcium-dependent phosphotriesterase"/>
    <property type="match status" value="1"/>
</dbReference>
<accession>A0A813R1Q9</accession>
<dbReference type="Gene3D" id="2.120.10.30">
    <property type="entry name" value="TolB, C-terminal domain"/>
    <property type="match status" value="1"/>
</dbReference>